<keyword evidence="3 7" id="KW-0808">Transferase</keyword>
<accession>A0A498H316</accession>
<dbReference type="InterPro" id="IPR029063">
    <property type="entry name" value="SAM-dependent_MTases_sf"/>
</dbReference>
<dbReference type="AlphaFoldDB" id="A0A498H316"/>
<gene>
    <name evidence="7" type="ORF">ABH15_05200</name>
</gene>
<evidence type="ECO:0000256" key="3">
    <source>
        <dbReference type="ARBA" id="ARBA00022679"/>
    </source>
</evidence>
<evidence type="ECO:0000256" key="1">
    <source>
        <dbReference type="ARBA" id="ARBA00022490"/>
    </source>
</evidence>
<keyword evidence="5" id="KW-0819">tRNA processing</keyword>
<dbReference type="InterPro" id="IPR040601">
    <property type="entry name" value="Trm5a/b_N"/>
</dbReference>
<evidence type="ECO:0000256" key="5">
    <source>
        <dbReference type="ARBA" id="ARBA00022694"/>
    </source>
</evidence>
<keyword evidence="4" id="KW-0949">S-adenosyl-L-methionine</keyword>
<dbReference type="Pfam" id="PF18093">
    <property type="entry name" value="Trm5_N"/>
    <property type="match status" value="1"/>
</dbReference>
<reference evidence="7 8" key="1">
    <citation type="journal article" date="2015" name="Int. J. Syst. Evol. Microbiol.">
        <title>Methanoculleus taiwanensis sp. nov., a methanogen isolated from deep marine sediment at the deformation front area near Taiwan.</title>
        <authorList>
            <person name="Weng C.Y."/>
            <person name="Chen S.C."/>
            <person name="Lai M.C."/>
            <person name="Wu S.Y."/>
            <person name="Lin S."/>
            <person name="Yang T.F."/>
            <person name="Chen P.C."/>
        </authorList>
    </citation>
    <scope>NUCLEOTIDE SEQUENCE [LARGE SCALE GENOMIC DNA]</scope>
    <source>
        <strain evidence="7 8">CYW4</strain>
    </source>
</reference>
<dbReference type="GO" id="GO:0008175">
    <property type="term" value="F:tRNA methyltransferase activity"/>
    <property type="evidence" value="ECO:0007669"/>
    <property type="project" value="TreeGrafter"/>
</dbReference>
<dbReference type="Pfam" id="PF02475">
    <property type="entry name" value="TRM5-TYW2_MTfase"/>
    <property type="match status" value="1"/>
</dbReference>
<evidence type="ECO:0000313" key="8">
    <source>
        <dbReference type="Proteomes" id="UP000290932"/>
    </source>
</evidence>
<comment type="caution">
    <text evidence="7">The sequence shown here is derived from an EMBL/GenBank/DDBJ whole genome shotgun (WGS) entry which is preliminary data.</text>
</comment>
<dbReference type="InterPro" id="IPR030382">
    <property type="entry name" value="MeTrfase_TRM5/TYW2"/>
</dbReference>
<protein>
    <submittedName>
        <fullName evidence="7">Methyltransferase</fullName>
    </submittedName>
</protein>
<dbReference type="EMBL" id="LHQS01000002">
    <property type="protein sequence ID" value="RXE56500.1"/>
    <property type="molecule type" value="Genomic_DNA"/>
</dbReference>
<dbReference type="CDD" id="cd02440">
    <property type="entry name" value="AdoMet_MTases"/>
    <property type="match status" value="1"/>
</dbReference>
<dbReference type="GO" id="GO:0005737">
    <property type="term" value="C:cytoplasm"/>
    <property type="evidence" value="ECO:0007669"/>
    <property type="project" value="TreeGrafter"/>
</dbReference>
<feature type="domain" description="SAM-dependent methyltransferase TRM5/TYW2-type" evidence="6">
    <location>
        <begin position="69"/>
        <end position="304"/>
    </location>
</feature>
<organism evidence="7 8">
    <name type="scientific">Methanoculleus taiwanensis</name>
    <dbReference type="NCBI Taxonomy" id="1550565"/>
    <lineage>
        <taxon>Archaea</taxon>
        <taxon>Methanobacteriati</taxon>
        <taxon>Methanobacteriota</taxon>
        <taxon>Stenosarchaea group</taxon>
        <taxon>Methanomicrobia</taxon>
        <taxon>Methanomicrobiales</taxon>
        <taxon>Methanomicrobiaceae</taxon>
        <taxon>Methanoculleus</taxon>
    </lineage>
</organism>
<keyword evidence="2 7" id="KW-0489">Methyltransferase</keyword>
<dbReference type="GO" id="GO:0002939">
    <property type="term" value="P:tRNA N1-guanine methylation"/>
    <property type="evidence" value="ECO:0007669"/>
    <property type="project" value="TreeGrafter"/>
</dbReference>
<dbReference type="InterPro" id="IPR056743">
    <property type="entry name" value="TRM5-TYW2-like_MTfase"/>
</dbReference>
<dbReference type="Gene3D" id="3.30.70.2580">
    <property type="match status" value="1"/>
</dbReference>
<name>A0A498H316_9EURY</name>
<keyword evidence="8" id="KW-1185">Reference proteome</keyword>
<evidence type="ECO:0000259" key="6">
    <source>
        <dbReference type="PROSITE" id="PS51684"/>
    </source>
</evidence>
<dbReference type="SUPFAM" id="SSF53335">
    <property type="entry name" value="S-adenosyl-L-methionine-dependent methyltransferases"/>
    <property type="match status" value="1"/>
</dbReference>
<keyword evidence="1" id="KW-0963">Cytoplasm</keyword>
<proteinExistence type="predicted"/>
<evidence type="ECO:0000256" key="4">
    <source>
        <dbReference type="ARBA" id="ARBA00022691"/>
    </source>
</evidence>
<evidence type="ECO:0000313" key="7">
    <source>
        <dbReference type="EMBL" id="RXE56500.1"/>
    </source>
</evidence>
<dbReference type="Gene3D" id="3.40.50.150">
    <property type="entry name" value="Vaccinia Virus protein VP39"/>
    <property type="match status" value="1"/>
</dbReference>
<dbReference type="PANTHER" id="PTHR23245:SF36">
    <property type="entry name" value="TRNA (GUANINE(37)-N1)-METHYLTRANSFERASE"/>
    <property type="match status" value="1"/>
</dbReference>
<dbReference type="OrthoDB" id="8079at2157"/>
<sequence>MGRTQWCIAVARGDAEAARRRLAGDGMLDRTLKPRMEGELLLLPVVEPCEGARECEFEAFPERVELPRHELIGGIAIMQEEDPAGAERLLASRPSLHTVLLPESAVEGEYRTRRYTVLAGTPTTKTRYTEYGLRFDLDLGLAYFSARLSTERQRLLSLVQEGECILDMFAGVGPFAITLARRARVVFAADLNPDAVHLMIRNLALNRTGNVIPILADAGHLDRIGMPPLDRIIMNLPLAAPQFLTAAANLCRDGGWIHLYALQEQPGEFLPLIDALPVGDVREQEVRTYSPGKWHAVYDIRIEKEE</sequence>
<dbReference type="Proteomes" id="UP000290932">
    <property type="component" value="Unassembled WGS sequence"/>
</dbReference>
<evidence type="ECO:0000256" key="2">
    <source>
        <dbReference type="ARBA" id="ARBA00022603"/>
    </source>
</evidence>
<dbReference type="PANTHER" id="PTHR23245">
    <property type="entry name" value="TRNA METHYLTRANSFERASE"/>
    <property type="match status" value="1"/>
</dbReference>
<dbReference type="PROSITE" id="PS51684">
    <property type="entry name" value="SAM_MT_TRM5_TYW2"/>
    <property type="match status" value="1"/>
</dbReference>